<comment type="caution">
    <text evidence="1">The sequence shown here is derived from an EMBL/GenBank/DDBJ whole genome shotgun (WGS) entry which is preliminary data.</text>
</comment>
<dbReference type="OrthoDB" id="6437510at2759"/>
<gene>
    <name evidence="1" type="primary">AVEN_224133_1</name>
    <name evidence="1" type="ORF">NPIL_73631</name>
</gene>
<keyword evidence="2" id="KW-1185">Reference proteome</keyword>
<evidence type="ECO:0000313" key="1">
    <source>
        <dbReference type="EMBL" id="GFT46463.1"/>
    </source>
</evidence>
<dbReference type="AlphaFoldDB" id="A0A8X6P4R5"/>
<dbReference type="Proteomes" id="UP000887013">
    <property type="component" value="Unassembled WGS sequence"/>
</dbReference>
<evidence type="ECO:0000313" key="2">
    <source>
        <dbReference type="Proteomes" id="UP000887013"/>
    </source>
</evidence>
<sequence>VRRETFCNKYSHLCQKPNNLTELCKTHPDLCKGDVSDLVIPKLEYYANNSEDEALDTIMEIYTNNILQDGAPYWSWDKPIQIGGEREMKTTFIYDHERLVYMTCYSANLHIYGSEEVETTHSDSLTPNDKTLNSFETSIRDEETFYPWTVPRIYLSIHSPFVPIHPFIKGTCLEKYREYIINIQIVSTIFNKAVYV</sequence>
<reference evidence="1" key="1">
    <citation type="submission" date="2020-08" db="EMBL/GenBank/DDBJ databases">
        <title>Multicomponent nature underlies the extraordinary mechanical properties of spider dragline silk.</title>
        <authorList>
            <person name="Kono N."/>
            <person name="Nakamura H."/>
            <person name="Mori M."/>
            <person name="Yoshida Y."/>
            <person name="Ohtoshi R."/>
            <person name="Malay A.D."/>
            <person name="Moran D.A.P."/>
            <person name="Tomita M."/>
            <person name="Numata K."/>
            <person name="Arakawa K."/>
        </authorList>
    </citation>
    <scope>NUCLEOTIDE SEQUENCE</scope>
</reference>
<proteinExistence type="predicted"/>
<dbReference type="EMBL" id="BMAW01111143">
    <property type="protein sequence ID" value="GFT46463.1"/>
    <property type="molecule type" value="Genomic_DNA"/>
</dbReference>
<name>A0A8X6P4R5_NEPPI</name>
<protein>
    <submittedName>
        <fullName evidence="1">Uncharacterized protein</fullName>
    </submittedName>
</protein>
<accession>A0A8X6P4R5</accession>
<feature type="non-terminal residue" evidence="1">
    <location>
        <position position="1"/>
    </location>
</feature>
<organism evidence="1 2">
    <name type="scientific">Nephila pilipes</name>
    <name type="common">Giant wood spider</name>
    <name type="synonym">Nephila maculata</name>
    <dbReference type="NCBI Taxonomy" id="299642"/>
    <lineage>
        <taxon>Eukaryota</taxon>
        <taxon>Metazoa</taxon>
        <taxon>Ecdysozoa</taxon>
        <taxon>Arthropoda</taxon>
        <taxon>Chelicerata</taxon>
        <taxon>Arachnida</taxon>
        <taxon>Araneae</taxon>
        <taxon>Araneomorphae</taxon>
        <taxon>Entelegynae</taxon>
        <taxon>Araneoidea</taxon>
        <taxon>Nephilidae</taxon>
        <taxon>Nephila</taxon>
    </lineage>
</organism>